<proteinExistence type="predicted"/>
<sequence>MRDFMIIIISIFVILLSVLGVLGGCGYLAYCMIHAQSEAITQTPTDYGLYYEDITFEGMKDKIHLSGWWIPAQSKSRFISSNHTIILSHGYHNARSLEGIQLLDLVRVLVRSRYNVMMYDLRNCGYSQKTVITGGYLEKYDLLGAIEYVKKNKQSSHIALMGWSMGAAISLFAGILSEDVEVIIADSPFSDLEECLNVTMPVYTKLPRFPFTVVTLRIVSRLLKIDMKELRPIEAIRSLKDKPLLLIHAKEDEIIPSEETKAIYEAIPHKGKVELWIPNIKGHILGHKLQKKEYQRRVLYFLKKYFR</sequence>
<evidence type="ECO:0000313" key="1">
    <source>
        <dbReference type="EMBL" id="PHV72377.1"/>
    </source>
</evidence>
<protein>
    <submittedName>
        <fullName evidence="1">Alpha/beta hydrolase</fullName>
    </submittedName>
</protein>
<name>A0AC61DLS1_9FIRM</name>
<keyword evidence="1" id="KW-0378">Hydrolase</keyword>
<dbReference type="Proteomes" id="UP000224460">
    <property type="component" value="Unassembled WGS sequence"/>
</dbReference>
<gene>
    <name evidence="1" type="ORF">CS063_02555</name>
</gene>
<accession>A0AC61DLS1</accession>
<keyword evidence="2" id="KW-1185">Reference proteome</keyword>
<comment type="caution">
    <text evidence="1">The sequence shown here is derived from an EMBL/GenBank/DDBJ whole genome shotgun (WGS) entry which is preliminary data.</text>
</comment>
<reference evidence="1" key="1">
    <citation type="submission" date="2017-10" db="EMBL/GenBank/DDBJ databases">
        <title>Genome sequence of cellulolytic Lachnospiraceae bacterium XHS1971 isolated from hotspring sediment.</title>
        <authorList>
            <person name="Vasudevan G."/>
            <person name="Joshi A.J."/>
            <person name="Hivarkar S."/>
            <person name="Lanjekar V.B."/>
            <person name="Dhakephalkar P.K."/>
            <person name="Dagar S."/>
        </authorList>
    </citation>
    <scope>NUCLEOTIDE SEQUENCE</scope>
    <source>
        <strain evidence="1">XHS1971</strain>
    </source>
</reference>
<evidence type="ECO:0000313" key="2">
    <source>
        <dbReference type="Proteomes" id="UP000224460"/>
    </source>
</evidence>
<dbReference type="EMBL" id="PEDL01000001">
    <property type="protein sequence ID" value="PHV72377.1"/>
    <property type="molecule type" value="Genomic_DNA"/>
</dbReference>
<organism evidence="1 2">
    <name type="scientific">Sporanaerobium hydrogeniformans</name>
    <dbReference type="NCBI Taxonomy" id="3072179"/>
    <lineage>
        <taxon>Bacteria</taxon>
        <taxon>Bacillati</taxon>
        <taxon>Bacillota</taxon>
        <taxon>Clostridia</taxon>
        <taxon>Lachnospirales</taxon>
        <taxon>Lachnospiraceae</taxon>
        <taxon>Sporanaerobium</taxon>
    </lineage>
</organism>